<dbReference type="InterPro" id="IPR046539">
    <property type="entry name" value="DUF6604"/>
</dbReference>
<evidence type="ECO:0000259" key="8">
    <source>
        <dbReference type="Pfam" id="PF17745"/>
    </source>
</evidence>
<dbReference type="EMBL" id="QZAT01000235">
    <property type="protein sequence ID" value="THX21602.1"/>
    <property type="molecule type" value="Genomic_DNA"/>
</dbReference>
<feature type="compositionally biased region" description="Low complexity" evidence="6">
    <location>
        <begin position="246"/>
        <end position="260"/>
    </location>
</feature>
<organism evidence="10 11">
    <name type="scientific">Aureobasidium pullulans</name>
    <name type="common">Black yeast</name>
    <name type="synonym">Pullularia pullulans</name>
    <dbReference type="NCBI Taxonomy" id="5580"/>
    <lineage>
        <taxon>Eukaryota</taxon>
        <taxon>Fungi</taxon>
        <taxon>Dikarya</taxon>
        <taxon>Ascomycota</taxon>
        <taxon>Pezizomycotina</taxon>
        <taxon>Dothideomycetes</taxon>
        <taxon>Dothideomycetidae</taxon>
        <taxon>Dothideales</taxon>
        <taxon>Saccotheciaceae</taxon>
        <taxon>Aureobasidium</taxon>
    </lineage>
</organism>
<accession>A0AB74JEK7</accession>
<feature type="compositionally biased region" description="Polar residues" evidence="6">
    <location>
        <begin position="261"/>
        <end position="286"/>
    </location>
</feature>
<dbReference type="AlphaFoldDB" id="A0AB74JEK7"/>
<evidence type="ECO:0000256" key="1">
    <source>
        <dbReference type="ARBA" id="ARBA00004123"/>
    </source>
</evidence>
<dbReference type="PANTHER" id="PTHR13383">
    <property type="entry name" value="RIBONUCLEASE H2 SUBUNIT B"/>
    <property type="match status" value="1"/>
</dbReference>
<dbReference type="Proteomes" id="UP000310374">
    <property type="component" value="Unassembled WGS sequence"/>
</dbReference>
<feature type="domain" description="DUF6604" evidence="9">
    <location>
        <begin position="366"/>
        <end position="633"/>
    </location>
</feature>
<evidence type="ECO:0000256" key="2">
    <source>
        <dbReference type="ARBA" id="ARBA00019062"/>
    </source>
</evidence>
<evidence type="ECO:0000313" key="11">
    <source>
        <dbReference type="Proteomes" id="UP000310374"/>
    </source>
</evidence>
<evidence type="ECO:0000256" key="5">
    <source>
        <dbReference type="ARBA" id="ARBA00033464"/>
    </source>
</evidence>
<evidence type="ECO:0000259" key="9">
    <source>
        <dbReference type="Pfam" id="PF20253"/>
    </source>
</evidence>
<feature type="compositionally biased region" description="Basic residues" evidence="6">
    <location>
        <begin position="521"/>
        <end position="532"/>
    </location>
</feature>
<evidence type="ECO:0000256" key="4">
    <source>
        <dbReference type="ARBA" id="ARBA00024778"/>
    </source>
</evidence>
<protein>
    <recommendedName>
        <fullName evidence="2">Ribonuclease H2 subunit B</fullName>
    </recommendedName>
    <alternativeName>
        <fullName evidence="5">Ribonuclease HI subunit B</fullName>
    </alternativeName>
</protein>
<keyword evidence="3" id="KW-0539">Nucleus</keyword>
<name>A0AB74JEK7_AURPU</name>
<evidence type="ECO:0000259" key="7">
    <source>
        <dbReference type="Pfam" id="PF09468"/>
    </source>
</evidence>
<dbReference type="InterPro" id="IPR040456">
    <property type="entry name" value="RNase_H2_suB"/>
</dbReference>
<feature type="region of interest" description="Disordered" evidence="6">
    <location>
        <begin position="346"/>
        <end position="390"/>
    </location>
</feature>
<dbReference type="CDD" id="cd09270">
    <property type="entry name" value="RNase_H2-B"/>
    <property type="match status" value="1"/>
</dbReference>
<dbReference type="GO" id="GO:0032299">
    <property type="term" value="C:ribonuclease H2 complex"/>
    <property type="evidence" value="ECO:0007669"/>
    <property type="project" value="InterPro"/>
</dbReference>
<comment type="function">
    <text evidence="4">Non catalytic subunit of RNase H2, an endonuclease that specifically degrades the RNA of RNA:DNA hybrids. Participates in DNA replication, possibly by mediating the removal of lagging-strand Okazaki fragment RNA primers during DNA replication. Mediates the excision of single ribonucleotides from DNA:RNA duplexes.</text>
</comment>
<evidence type="ECO:0000256" key="3">
    <source>
        <dbReference type="ARBA" id="ARBA00023242"/>
    </source>
</evidence>
<comment type="subcellular location">
    <subcellularLocation>
        <location evidence="1">Nucleus</location>
    </subcellularLocation>
</comment>
<dbReference type="PANTHER" id="PTHR13383:SF11">
    <property type="entry name" value="RIBONUCLEASE H2 SUBUNIT B"/>
    <property type="match status" value="1"/>
</dbReference>
<dbReference type="Pfam" id="PF17745">
    <property type="entry name" value="Ydr279_N"/>
    <property type="match status" value="1"/>
</dbReference>
<feature type="region of interest" description="Disordered" evidence="6">
    <location>
        <begin position="238"/>
        <end position="286"/>
    </location>
</feature>
<evidence type="ECO:0000313" key="10">
    <source>
        <dbReference type="EMBL" id="THX21602.1"/>
    </source>
</evidence>
<reference evidence="10 11" key="1">
    <citation type="submission" date="2018-10" db="EMBL/GenBank/DDBJ databases">
        <title>Fifty Aureobasidium pullulans genomes reveal a recombining polyextremotolerant generalist.</title>
        <authorList>
            <person name="Gostincar C."/>
            <person name="Turk M."/>
            <person name="Zajc J."/>
            <person name="Gunde-Cimerman N."/>
        </authorList>
    </citation>
    <scope>NUCLEOTIDE SEQUENCE [LARGE SCALE GENOMIC DNA]</scope>
    <source>
        <strain evidence="10 11">EXF-10081</strain>
    </source>
</reference>
<dbReference type="Pfam" id="PF20253">
    <property type="entry name" value="DUF6604"/>
    <property type="match status" value="1"/>
</dbReference>
<proteinExistence type="predicted"/>
<dbReference type="InterPro" id="IPR041195">
    <property type="entry name" value="Rnh202_N"/>
</dbReference>
<dbReference type="Pfam" id="PF09468">
    <property type="entry name" value="RNase_H2-Ydr279"/>
    <property type="match status" value="1"/>
</dbReference>
<comment type="caution">
    <text evidence="10">The sequence shown here is derived from an EMBL/GenBank/DDBJ whole genome shotgun (WGS) entry which is preliminary data.</text>
</comment>
<feature type="domain" description="Ribonuclease H2 subunit B wHTH" evidence="7">
    <location>
        <begin position="126"/>
        <end position="312"/>
    </location>
</feature>
<gene>
    <name evidence="10" type="ORF">D6D12_09907</name>
</gene>
<feature type="region of interest" description="Disordered" evidence="6">
    <location>
        <begin position="516"/>
        <end position="542"/>
    </location>
</feature>
<sequence>MKTRATKTSAKAAEVVEEKAIESATLEPSSNNPPLLFVLPEGASPDARVVTLPNPATSGPTRYFFCPEKGIHEFTKVGAPKKTPRSWLVAPDASASDSTADETLVSKGYTVENADLFVATPVDPLFILLPALMPAPDSHEQLFLTIDDHLDKLAEEAKHLTHLIRSTKIQEFFEKRADAVCDNVDLGHEKMFRLSNEKLLTELVKKANRMAANGLPASIESHFVQEALRIPMMAIQRTESQEEEVSPPTIDTDSTTPSTSANQSQVSAVTEATSLTSAPESAPSNVTSLLRLRTALNLLLSTYIPSTLHAPLNTLLKSSSSPVDFAPLECHLSHIADQKRRAQALRSLSDNISRKRSGVNDEEAEEREATKRRKKEEDEAKKKNTSRGVKQLGKVNTTDNNMRGPADLYWRYKVIEKGVFIYIYKVPPKTAAGQLDTCKKIAEKVKTIKEGPPAYVIVNLQVVIELRELCAKSFENDLFATDEVKAAVKNHRYWINLLKGILKDFTELARKARARLESMPKRKSNQSKKKTNNKPATPASRVDAESFNPFQLLEVEQILNKAVDDQPDVVRSSVSGLSTDPEEKLSMPEEADDKLFRVWCRIQHLASGRDGLFRLLDEVRLGRFCFEGASVICSNIFRQMAHSHVRYAEENPDLTDHSDILTFLNVPVEHMHLPIEQRVLTNREKLLVAESGSLTMACLTLAHAEGATEAMQYAGSDFCRSVLGHAKAFFAIEYRDENSITADDFYWRQMSCLAKVDAFPSYIPFIIEVLSAAHDYFFHGATKIFRNLRRASLIWHGALVVQSLYGIGGDLNIVTDDCGSIYKYQNEDTYDPEEFAFFKTMLITMGGLTRNVKSAHYAHGLATYNQNCIMLAIAHLYCAARSHGLIAKGETWVDMEFFLNKFIPPGSVRNLQDHAYGLGYGKNCDPKSILTAFLLGVGVPKRLLGMDRSELINGIHEYRLKSDVKHVQITPTSDVWILSHGKHLNAFHEPRVGQLDIYHRLFRSETPGMQELIDKMGEHEIQQDDLLNFDLKPLLSIVKGSRLDNGHGNVLRTVAETLNKFAKSGDPGHVRAIWKELVPGIKESGSQATNGLLDWKASVKQFGPYCGSVAVKEHNEGIKTVAEGLALLRLSVQTPEERELLHHSEKVYDTILRKKGEIEAFITRSTHEERGDLLDTVQN</sequence>
<dbReference type="GO" id="GO:0006401">
    <property type="term" value="P:RNA catabolic process"/>
    <property type="evidence" value="ECO:0007669"/>
    <property type="project" value="TreeGrafter"/>
</dbReference>
<dbReference type="InterPro" id="IPR019024">
    <property type="entry name" value="RNase_H2_suB_wHTH"/>
</dbReference>
<feature type="domain" description="Rnh202 triple barrel" evidence="8">
    <location>
        <begin position="38"/>
        <end position="123"/>
    </location>
</feature>
<dbReference type="Gene3D" id="1.10.20.120">
    <property type="match status" value="1"/>
</dbReference>
<evidence type="ECO:0000256" key="6">
    <source>
        <dbReference type="SAM" id="MobiDB-lite"/>
    </source>
</evidence>
<dbReference type="GO" id="GO:0005654">
    <property type="term" value="C:nucleoplasm"/>
    <property type="evidence" value="ECO:0007669"/>
    <property type="project" value="TreeGrafter"/>
</dbReference>